<feature type="region of interest" description="Disordered" evidence="1">
    <location>
        <begin position="1"/>
        <end position="51"/>
    </location>
</feature>
<dbReference type="Proteomes" id="UP000887566">
    <property type="component" value="Unplaced"/>
</dbReference>
<feature type="compositionally biased region" description="Polar residues" evidence="1">
    <location>
        <begin position="13"/>
        <end position="28"/>
    </location>
</feature>
<evidence type="ECO:0000313" key="3">
    <source>
        <dbReference type="WBParaSite" id="PSAMB.scaffold1110size35786.g11160.t1"/>
    </source>
</evidence>
<organism evidence="2 3">
    <name type="scientific">Plectus sambesii</name>
    <dbReference type="NCBI Taxonomy" id="2011161"/>
    <lineage>
        <taxon>Eukaryota</taxon>
        <taxon>Metazoa</taxon>
        <taxon>Ecdysozoa</taxon>
        <taxon>Nematoda</taxon>
        <taxon>Chromadorea</taxon>
        <taxon>Plectida</taxon>
        <taxon>Plectina</taxon>
        <taxon>Plectoidea</taxon>
        <taxon>Plectidae</taxon>
        <taxon>Plectus</taxon>
    </lineage>
</organism>
<sequence length="126" mass="13369">MRSGGLCDCAHGSHQQSTANVPAMSSQSAYDADYAAARPPSPKRPRPSAVSPIDALGAKHVADLMANAAHLTCRSTEWRVGARYAFHVQSAPTPPILITTLKLVEQEAAWQACGQLHVAGSRFTAF</sequence>
<evidence type="ECO:0000256" key="1">
    <source>
        <dbReference type="SAM" id="MobiDB-lite"/>
    </source>
</evidence>
<dbReference type="WBParaSite" id="PSAMB.scaffold1110size35786.g11160.t1">
    <property type="protein sequence ID" value="PSAMB.scaffold1110size35786.g11160.t1"/>
    <property type="gene ID" value="PSAMB.scaffold1110size35786.g11160"/>
</dbReference>
<accession>A0A914UNX9</accession>
<reference evidence="3" key="1">
    <citation type="submission" date="2022-11" db="UniProtKB">
        <authorList>
            <consortium name="WormBaseParasite"/>
        </authorList>
    </citation>
    <scope>IDENTIFICATION</scope>
</reference>
<feature type="compositionally biased region" description="Low complexity" evidence="1">
    <location>
        <begin position="29"/>
        <end position="38"/>
    </location>
</feature>
<dbReference type="AlphaFoldDB" id="A0A914UNX9"/>
<name>A0A914UNX9_9BILA</name>
<evidence type="ECO:0000313" key="2">
    <source>
        <dbReference type="Proteomes" id="UP000887566"/>
    </source>
</evidence>
<proteinExistence type="predicted"/>
<keyword evidence="2" id="KW-1185">Reference proteome</keyword>
<protein>
    <submittedName>
        <fullName evidence="3">Uncharacterized protein</fullName>
    </submittedName>
</protein>